<accession>A0A1T3NM85</accession>
<evidence type="ECO:0000256" key="2">
    <source>
        <dbReference type="ARBA" id="ARBA00022475"/>
    </source>
</evidence>
<gene>
    <name evidence="8" type="ORF">B4N89_37565</name>
</gene>
<dbReference type="PANTHER" id="PTHR34697">
    <property type="entry name" value="PHOSPHATIDYLGLYCEROL LYSYLTRANSFERASE"/>
    <property type="match status" value="1"/>
</dbReference>
<keyword evidence="5" id="KW-0472">Membrane</keyword>
<comment type="caution">
    <text evidence="8">The sequence shown here is derived from an EMBL/GenBank/DDBJ whole genome shotgun (WGS) entry which is preliminary data.</text>
</comment>
<dbReference type="InterPro" id="IPR016181">
    <property type="entry name" value="Acyl_CoA_acyltransferase"/>
</dbReference>
<dbReference type="STRING" id="159449.B4N89_37565"/>
<dbReference type="InterPro" id="IPR051211">
    <property type="entry name" value="PG_lysyltransferase"/>
</dbReference>
<evidence type="ECO:0000256" key="5">
    <source>
        <dbReference type="ARBA" id="ARBA00023136"/>
    </source>
</evidence>
<dbReference type="GO" id="GO:0016755">
    <property type="term" value="F:aminoacyltransferase activity"/>
    <property type="evidence" value="ECO:0007669"/>
    <property type="project" value="TreeGrafter"/>
</dbReference>
<keyword evidence="4" id="KW-1133">Transmembrane helix</keyword>
<dbReference type="Pfam" id="PF09924">
    <property type="entry name" value="LPG_synthase_C"/>
    <property type="match status" value="1"/>
</dbReference>
<feature type="compositionally biased region" description="Gly residues" evidence="6">
    <location>
        <begin position="39"/>
        <end position="49"/>
    </location>
</feature>
<sequence length="388" mass="42484">MTFGTEEPPSVRNDRHRGNGEGGDGNSGVVPVQRSVTGGSRGPALGGTGTATRVAVATADGQDPIGMLRAHADHPSAFLAVNSGTRHHYGSGVPGLVAFLPGRRHHIQFGGPFAAPAHRGALLDEYLDTLDRGPGRRRVLTAVQLRSHDVALYADRGFAVNQLGVAYGIDLSRFTLRGKPLAKVRQNVSRARREGVVVTEVGADDVPDRRTLERIDREWLREKGRLVRQLSFMVGEHGGTGRTLRRTFLARHRGEIVAYITYAPAWGRRPGWLCDLSRRRPQAPVGTHELITLTALNTFTEEGAGWLHLGLAPFVGLADEHEPAVASPLFGWTLRQGTKRGRELYPARTQEAFKLKWAPHVCEPQYVAFQDRVRVAAVWNLVRSTGLL</sequence>
<dbReference type="EMBL" id="MWQN01000003">
    <property type="protein sequence ID" value="OPC77946.1"/>
    <property type="molecule type" value="Genomic_DNA"/>
</dbReference>
<evidence type="ECO:0000313" key="9">
    <source>
        <dbReference type="Proteomes" id="UP000190037"/>
    </source>
</evidence>
<keyword evidence="3" id="KW-0812">Transmembrane</keyword>
<reference evidence="8 9" key="1">
    <citation type="submission" date="2017-03" db="EMBL/GenBank/DDBJ databases">
        <title>Draft genome sequence of Streptomyces scabrisporus NF3, endophyte isolated from Amphipterygium adstringens.</title>
        <authorList>
            <person name="Vazquez M."/>
            <person name="Ceapa C.D."/>
            <person name="Rodriguez Luna D."/>
            <person name="Sanchez Esquivel S."/>
        </authorList>
    </citation>
    <scope>NUCLEOTIDE SEQUENCE [LARGE SCALE GENOMIC DNA]</scope>
    <source>
        <strain evidence="8 9">NF3</strain>
    </source>
</reference>
<evidence type="ECO:0000259" key="7">
    <source>
        <dbReference type="Pfam" id="PF09924"/>
    </source>
</evidence>
<feature type="domain" description="Phosphatidylglycerol lysyltransferase C-terminal" evidence="7">
    <location>
        <begin position="69"/>
        <end position="369"/>
    </location>
</feature>
<comment type="subcellular location">
    <subcellularLocation>
        <location evidence="1">Cell membrane</location>
        <topology evidence="1">Multi-pass membrane protein</topology>
    </subcellularLocation>
</comment>
<dbReference type="SUPFAM" id="SSF55729">
    <property type="entry name" value="Acyl-CoA N-acyltransferases (Nat)"/>
    <property type="match status" value="1"/>
</dbReference>
<evidence type="ECO:0000313" key="8">
    <source>
        <dbReference type="EMBL" id="OPC77946.1"/>
    </source>
</evidence>
<keyword evidence="2" id="KW-1003">Cell membrane</keyword>
<dbReference type="RefSeq" id="WP_078981039.1">
    <property type="nucleotide sequence ID" value="NZ_MWQN01000003.1"/>
</dbReference>
<organism evidence="8 9">
    <name type="scientific">Embleya scabrispora</name>
    <dbReference type="NCBI Taxonomy" id="159449"/>
    <lineage>
        <taxon>Bacteria</taxon>
        <taxon>Bacillati</taxon>
        <taxon>Actinomycetota</taxon>
        <taxon>Actinomycetes</taxon>
        <taxon>Kitasatosporales</taxon>
        <taxon>Streptomycetaceae</taxon>
        <taxon>Embleya</taxon>
    </lineage>
</organism>
<protein>
    <submittedName>
        <fullName evidence="8">O-seryl-isobutylhydroxylamine esterase</fullName>
    </submittedName>
</protein>
<proteinExistence type="predicted"/>
<evidence type="ECO:0000256" key="1">
    <source>
        <dbReference type="ARBA" id="ARBA00004651"/>
    </source>
</evidence>
<dbReference type="OrthoDB" id="4464389at2"/>
<evidence type="ECO:0000256" key="6">
    <source>
        <dbReference type="SAM" id="MobiDB-lite"/>
    </source>
</evidence>
<dbReference type="Proteomes" id="UP000190037">
    <property type="component" value="Unassembled WGS sequence"/>
</dbReference>
<evidence type="ECO:0000256" key="3">
    <source>
        <dbReference type="ARBA" id="ARBA00022692"/>
    </source>
</evidence>
<dbReference type="InterPro" id="IPR024320">
    <property type="entry name" value="LPG_synthase_C"/>
</dbReference>
<keyword evidence="9" id="KW-1185">Reference proteome</keyword>
<dbReference type="PANTHER" id="PTHR34697:SF2">
    <property type="entry name" value="PHOSPHATIDYLGLYCEROL LYSYLTRANSFERASE"/>
    <property type="match status" value="1"/>
</dbReference>
<feature type="region of interest" description="Disordered" evidence="6">
    <location>
        <begin position="1"/>
        <end position="49"/>
    </location>
</feature>
<dbReference type="GO" id="GO:0055091">
    <property type="term" value="P:phospholipid homeostasis"/>
    <property type="evidence" value="ECO:0007669"/>
    <property type="project" value="TreeGrafter"/>
</dbReference>
<name>A0A1T3NM85_9ACTN</name>
<evidence type="ECO:0000256" key="4">
    <source>
        <dbReference type="ARBA" id="ARBA00022989"/>
    </source>
</evidence>
<dbReference type="AlphaFoldDB" id="A0A1T3NM85"/>
<dbReference type="GO" id="GO:0005886">
    <property type="term" value="C:plasma membrane"/>
    <property type="evidence" value="ECO:0007669"/>
    <property type="project" value="UniProtKB-SubCell"/>
</dbReference>